<dbReference type="InterPro" id="IPR008920">
    <property type="entry name" value="TF_FadR/GntR_C"/>
</dbReference>
<evidence type="ECO:0000313" key="6">
    <source>
        <dbReference type="Proteomes" id="UP001139354"/>
    </source>
</evidence>
<feature type="domain" description="GntR C-terminal" evidence="4">
    <location>
        <begin position="25"/>
        <end position="142"/>
    </location>
</feature>
<dbReference type="GO" id="GO:0003677">
    <property type="term" value="F:DNA binding"/>
    <property type="evidence" value="ECO:0007669"/>
    <property type="project" value="UniProtKB-KW"/>
</dbReference>
<sequence length="159" mass="18070">MQDAPEDPISRDLEARVWNASMSSKDTSEEDLASLVHLLESAEDQSRLYNARVAEDLPIDGHPEQLYARVQEFNSAVLASTHNPVLIRIFEQTRALSSIERQERSLRRLREDPTFGRSRWDSHRSTLEAIRARDPDLAERTAIERARSAMDDLAGLGDD</sequence>
<gene>
    <name evidence="5" type="ORF">KEC57_13335</name>
</gene>
<dbReference type="RefSeq" id="WP_229385130.1">
    <property type="nucleotide sequence ID" value="NZ_JAGTTN010000004.1"/>
</dbReference>
<evidence type="ECO:0000256" key="1">
    <source>
        <dbReference type="ARBA" id="ARBA00023015"/>
    </source>
</evidence>
<accession>A0A9X1S4J5</accession>
<protein>
    <submittedName>
        <fullName evidence="5">FCD domain-containing protein</fullName>
    </submittedName>
</protein>
<dbReference type="AlphaFoldDB" id="A0A9X1S4J5"/>
<name>A0A9X1S4J5_9MICO</name>
<dbReference type="Gene3D" id="1.20.120.530">
    <property type="entry name" value="GntR ligand-binding domain-like"/>
    <property type="match status" value="1"/>
</dbReference>
<dbReference type="SUPFAM" id="SSF48008">
    <property type="entry name" value="GntR ligand-binding domain-like"/>
    <property type="match status" value="1"/>
</dbReference>
<dbReference type="InterPro" id="IPR011711">
    <property type="entry name" value="GntR_C"/>
</dbReference>
<dbReference type="EMBL" id="JAGTTN010000004">
    <property type="protein sequence ID" value="MCC2033163.1"/>
    <property type="molecule type" value="Genomic_DNA"/>
</dbReference>
<evidence type="ECO:0000313" key="5">
    <source>
        <dbReference type="EMBL" id="MCC2033163.1"/>
    </source>
</evidence>
<reference evidence="5" key="1">
    <citation type="submission" date="2021-04" db="EMBL/GenBank/DDBJ databases">
        <title>Microbacterium tenobrionis sp. nov. and Microbacterium allomyrinae sp. nov., isolated from larvae of Tenobrio molitor and Allomyrina dichotoma, respectively.</title>
        <authorList>
            <person name="Lee S.D."/>
        </authorList>
    </citation>
    <scope>NUCLEOTIDE SEQUENCE</scope>
    <source>
        <strain evidence="5">BWT-G7</strain>
    </source>
</reference>
<dbReference type="Proteomes" id="UP001139354">
    <property type="component" value="Unassembled WGS sequence"/>
</dbReference>
<evidence type="ECO:0000256" key="3">
    <source>
        <dbReference type="ARBA" id="ARBA00023163"/>
    </source>
</evidence>
<dbReference type="Pfam" id="PF07729">
    <property type="entry name" value="FCD"/>
    <property type="match status" value="1"/>
</dbReference>
<keyword evidence="6" id="KW-1185">Reference proteome</keyword>
<proteinExistence type="predicted"/>
<keyword evidence="2" id="KW-0238">DNA-binding</keyword>
<evidence type="ECO:0000259" key="4">
    <source>
        <dbReference type="Pfam" id="PF07729"/>
    </source>
</evidence>
<organism evidence="5 6">
    <name type="scientific">Microbacterium allomyrinae</name>
    <dbReference type="NCBI Taxonomy" id="2830666"/>
    <lineage>
        <taxon>Bacteria</taxon>
        <taxon>Bacillati</taxon>
        <taxon>Actinomycetota</taxon>
        <taxon>Actinomycetes</taxon>
        <taxon>Micrococcales</taxon>
        <taxon>Microbacteriaceae</taxon>
        <taxon>Microbacterium</taxon>
    </lineage>
</organism>
<comment type="caution">
    <text evidence="5">The sequence shown here is derived from an EMBL/GenBank/DDBJ whole genome shotgun (WGS) entry which is preliminary data.</text>
</comment>
<keyword evidence="1" id="KW-0805">Transcription regulation</keyword>
<keyword evidence="3" id="KW-0804">Transcription</keyword>
<evidence type="ECO:0000256" key="2">
    <source>
        <dbReference type="ARBA" id="ARBA00023125"/>
    </source>
</evidence>